<feature type="domain" description="HIRAN" evidence="4">
    <location>
        <begin position="25"/>
        <end position="121"/>
    </location>
</feature>
<dbReference type="RefSeq" id="WP_121458222.1">
    <property type="nucleotide sequence ID" value="NZ_JAANMQ010000004.1"/>
</dbReference>
<evidence type="ECO:0000313" key="5">
    <source>
        <dbReference type="EMBL" id="RKT58889.1"/>
    </source>
</evidence>
<dbReference type="OrthoDB" id="5769937at2"/>
<dbReference type="Pfam" id="PF08797">
    <property type="entry name" value="HIRAN"/>
    <property type="match status" value="1"/>
</dbReference>
<name>A0A495WC16_9RHOO</name>
<dbReference type="AlphaFoldDB" id="A0A495WC16"/>
<dbReference type="GO" id="GO:0003676">
    <property type="term" value="F:nucleic acid binding"/>
    <property type="evidence" value="ECO:0007669"/>
    <property type="project" value="InterPro"/>
</dbReference>
<gene>
    <name evidence="5" type="ORF">DFR40_1919</name>
</gene>
<evidence type="ECO:0000256" key="3">
    <source>
        <dbReference type="SAM" id="SignalP"/>
    </source>
</evidence>
<accession>A0A495WC16</accession>
<dbReference type="Gene3D" id="3.30.70.2330">
    <property type="match status" value="1"/>
</dbReference>
<keyword evidence="3" id="KW-0732">Signal</keyword>
<feature type="signal peptide" evidence="3">
    <location>
        <begin position="1"/>
        <end position="18"/>
    </location>
</feature>
<protein>
    <submittedName>
        <fullName evidence="5">HIRAN domain-containing protein</fullName>
    </submittedName>
</protein>
<evidence type="ECO:0000313" key="6">
    <source>
        <dbReference type="Proteomes" id="UP000270626"/>
    </source>
</evidence>
<dbReference type="Proteomes" id="UP000270626">
    <property type="component" value="Unassembled WGS sequence"/>
</dbReference>
<keyword evidence="1" id="KW-0479">Metal-binding</keyword>
<comment type="caution">
    <text evidence="5">The sequence shown here is derived from an EMBL/GenBank/DDBJ whole genome shotgun (WGS) entry which is preliminary data.</text>
</comment>
<dbReference type="SMART" id="SM00910">
    <property type="entry name" value="HIRAN"/>
    <property type="match status" value="1"/>
</dbReference>
<organism evidence="5 6">
    <name type="scientific">Azonexus fungiphilus</name>
    <dbReference type="NCBI Taxonomy" id="146940"/>
    <lineage>
        <taxon>Bacteria</taxon>
        <taxon>Pseudomonadati</taxon>
        <taxon>Pseudomonadota</taxon>
        <taxon>Betaproteobacteria</taxon>
        <taxon>Rhodocyclales</taxon>
        <taxon>Azonexaceae</taxon>
        <taxon>Azonexus</taxon>
    </lineage>
</organism>
<proteinExistence type="predicted"/>
<dbReference type="EMBL" id="RBXP01000014">
    <property type="protein sequence ID" value="RKT58889.1"/>
    <property type="molecule type" value="Genomic_DNA"/>
</dbReference>
<keyword evidence="6" id="KW-1185">Reference proteome</keyword>
<evidence type="ECO:0000256" key="1">
    <source>
        <dbReference type="ARBA" id="ARBA00022723"/>
    </source>
</evidence>
<keyword evidence="2" id="KW-0378">Hydrolase</keyword>
<evidence type="ECO:0000256" key="2">
    <source>
        <dbReference type="ARBA" id="ARBA00022801"/>
    </source>
</evidence>
<feature type="chain" id="PRO_5019764836" evidence="3">
    <location>
        <begin position="19"/>
        <end position="121"/>
    </location>
</feature>
<dbReference type="GO" id="GO:0008270">
    <property type="term" value="F:zinc ion binding"/>
    <property type="evidence" value="ECO:0007669"/>
    <property type="project" value="InterPro"/>
</dbReference>
<evidence type="ECO:0000259" key="4">
    <source>
        <dbReference type="SMART" id="SM00910"/>
    </source>
</evidence>
<sequence>MRLLATLSLLAWLGNAAAQSLQLLIQTMPLAGSQYYALAEVRPRMRTGDALTLHRETDNRHDRLAVRVDWQGRPIGYLPRAGNRVLAAALERGERLRARVGALADDPDPWRRVVVEVYLEL</sequence>
<dbReference type="GO" id="GO:0016818">
    <property type="term" value="F:hydrolase activity, acting on acid anhydrides, in phosphorus-containing anhydrides"/>
    <property type="evidence" value="ECO:0007669"/>
    <property type="project" value="InterPro"/>
</dbReference>
<reference evidence="5 6" key="1">
    <citation type="submission" date="2018-10" db="EMBL/GenBank/DDBJ databases">
        <title>Genomic Encyclopedia of Type Strains, Phase IV (KMG-IV): sequencing the most valuable type-strain genomes for metagenomic binning, comparative biology and taxonomic classification.</title>
        <authorList>
            <person name="Goeker M."/>
        </authorList>
    </citation>
    <scope>NUCLEOTIDE SEQUENCE [LARGE SCALE GENOMIC DNA]</scope>
    <source>
        <strain evidence="5 6">DSM 23841</strain>
    </source>
</reference>
<dbReference type="InterPro" id="IPR014905">
    <property type="entry name" value="HIRAN"/>
</dbReference>